<organism evidence="2">
    <name type="scientific">Amorphochlora amoebiformis</name>
    <dbReference type="NCBI Taxonomy" id="1561963"/>
    <lineage>
        <taxon>Eukaryota</taxon>
        <taxon>Sar</taxon>
        <taxon>Rhizaria</taxon>
        <taxon>Cercozoa</taxon>
        <taxon>Chlorarachniophyceae</taxon>
        <taxon>Amorphochlora</taxon>
    </lineage>
</organism>
<dbReference type="InterPro" id="IPR008081">
    <property type="entry name" value="Cytoplasmic_FMR1-int"/>
</dbReference>
<evidence type="ECO:0000259" key="1">
    <source>
        <dbReference type="Pfam" id="PF07159"/>
    </source>
</evidence>
<feature type="domain" description="CYRIA/CYRIB Rac1 binding" evidence="1">
    <location>
        <begin position="59"/>
        <end position="281"/>
    </location>
</feature>
<dbReference type="PANTHER" id="PTHR12195">
    <property type="entry name" value="CYTOPLASMIC FMR1-INTERACTING PROTEIN-RELATED"/>
    <property type="match status" value="1"/>
</dbReference>
<dbReference type="GO" id="GO:0005737">
    <property type="term" value="C:cytoplasm"/>
    <property type="evidence" value="ECO:0007669"/>
    <property type="project" value="UniProtKB-ARBA"/>
</dbReference>
<evidence type="ECO:0000313" key="2">
    <source>
        <dbReference type="EMBL" id="CAD8458650.1"/>
    </source>
</evidence>
<protein>
    <recommendedName>
        <fullName evidence="1">CYRIA/CYRIB Rac1 binding domain-containing protein</fullName>
    </recommendedName>
</protein>
<dbReference type="GO" id="GO:0031267">
    <property type="term" value="F:small GTPase binding"/>
    <property type="evidence" value="ECO:0007669"/>
    <property type="project" value="InterPro"/>
</dbReference>
<name>A0A7S0DNE6_9EUKA</name>
<dbReference type="Pfam" id="PF05994">
    <property type="entry name" value="FragX_IP"/>
    <property type="match status" value="1"/>
</dbReference>
<dbReference type="EMBL" id="HBEM01025917">
    <property type="protein sequence ID" value="CAD8458650.1"/>
    <property type="molecule type" value="Transcribed_RNA"/>
</dbReference>
<dbReference type="Pfam" id="PF07159">
    <property type="entry name" value="CYRIA-B_Rac1-bd"/>
    <property type="match status" value="1"/>
</dbReference>
<dbReference type="PRINTS" id="PR01698">
    <property type="entry name" value="CYTOFMRPINTP"/>
</dbReference>
<reference evidence="2" key="1">
    <citation type="submission" date="2021-01" db="EMBL/GenBank/DDBJ databases">
        <authorList>
            <person name="Corre E."/>
            <person name="Pelletier E."/>
            <person name="Niang G."/>
            <person name="Scheremetjew M."/>
            <person name="Finn R."/>
            <person name="Kale V."/>
            <person name="Holt S."/>
            <person name="Cochrane G."/>
            <person name="Meng A."/>
            <person name="Brown T."/>
            <person name="Cohen L."/>
        </authorList>
    </citation>
    <scope>NUCLEOTIDE SEQUENCE</scope>
    <source>
        <strain evidence="2">CCMP2058</strain>
    </source>
</reference>
<dbReference type="InterPro" id="IPR009828">
    <property type="entry name" value="CYRIA/CYRIB_Rac1-bd"/>
</dbReference>
<sequence>MSKLLPDVQKLDHKISVDTGAPNIEVPNEAVTYDSGWKTNEYLSAPAFETKFGNEDFSAELKEFSKVWSVIKEGNKLVAMLYTFRSCSQALKDVQVAANTPQDVKQDIYQKEFKIFRPEVVKLCVLMRFHERATELFKRLIQSLTKPEKRKEIHSQLKLDLVVKLLDLLIKLDKLKDMKSNLVNDFARYKRAIQLIGASLSNKKDLEAEVFQLQAFLCSPAHSHGLIIWTAKNKLKDVRNSDDVIFLLLEHCKDALETHRYLLPDEEHMHLRVIMYLMYILDAEKGSQKGINAFRESRARFALSLFKHQPIIPLLGDMQIQIKYDLNECQNWTDQLRESIDDTSPKVMEFYMISTKKRVEIRAEYSSYTSKFSSLINKVRAIKGQTNFTERIDEKLCAKTFNTLKEGLALLSKWNSQIRMQAAYKCAHPIGDEKYKAAGGTGQKGHEYERVVRFAYTKEELSTLVDVIGMLKGLGSLLQKSETIFIDLCWRFIHDKMQDFVHGMLTRPMRKAYKAKRNQILRIMKIMREICGDYIPGAEMAEDYKQVKKDILEIEHKFPKRFTPPTVDQVVLMRRMMNYICSDRAEGNKGGMFKKRDLKKEWQDDWIKLYNEAFFFQYLLNFKESLRESMDLSYLWYREFYLNMTKQPQFPIDMSMPWILTKSVIHGAQMKENIIYPMEIYNDAAELALSFLDQRYLFDEIEAEVNLAFDQLLIHLSREVFIYFKTLAGSILIDSEFATAYERFKAGSLRVPVSRYTTLMSQRTVRLLGRVVNLQVLLAQHVLNNFRKNVDGILKKFMSSPLSSAVEIKALLDNARLAHALASTQLPLDSFGVIFKEYDGRVSLNQGCGKIATQIAEELCQDIFPQWTFCSGTRRFVPSLRIYGEKYVREIHKVKLPKYFWYGNGYNHPNGQIQGPYKNFFGAEHIHALLSILDTADIPYILKEVISSIERALGEALMPSMEKVQQVLQKAPIPLPAGHLGPAVAYQGLWNNSLVKAVRAWPALKTVFFQSLREIGNAFAFVHLLESILNERSDEQFTQVAFYLAIKPHPPTQHGSQPPMTPYIHENKTSPLYGTISKVYEMLGGGSLMQQEIKQNMMKSEQYMNGIVNSRRSIFAAMLRRVSTILETVEVFDGSAPANGVLDTHSGSDFARVFSVAQFIFCVSPTKIIDGKEVLSDIEEHAKLGDGFAWGGCILVHLLGYAARFEMLDLCNHILGIADSDDTTRDLGLTPDQKKKLAKTSQTSALNVGAMETTAMKKFMYNARYAWSVNNMVFSTIRSYCTVDPVKNLRFSPPKAS</sequence>
<gene>
    <name evidence="2" type="ORF">LAMO00422_LOCUS17601</name>
</gene>
<accession>A0A7S0DNE6</accession>
<dbReference type="PIRSF" id="PIRSF008153">
    <property type="entry name" value="FMR1_interacting"/>
    <property type="match status" value="1"/>
</dbReference>
<dbReference type="GO" id="GO:0030833">
    <property type="term" value="P:regulation of actin filament polymerization"/>
    <property type="evidence" value="ECO:0007669"/>
    <property type="project" value="InterPro"/>
</dbReference>
<proteinExistence type="predicted"/>